<feature type="signal peptide" evidence="1">
    <location>
        <begin position="1"/>
        <end position="19"/>
    </location>
</feature>
<keyword evidence="1" id="KW-0732">Signal</keyword>
<feature type="chain" id="PRO_5024863591" evidence="1">
    <location>
        <begin position="20"/>
        <end position="165"/>
    </location>
</feature>
<dbReference type="EMBL" id="ML742059">
    <property type="protein sequence ID" value="KAE8152055.1"/>
    <property type="molecule type" value="Genomic_DNA"/>
</dbReference>
<organism evidence="2 3">
    <name type="scientific">Aspergillus avenaceus</name>
    <dbReference type="NCBI Taxonomy" id="36643"/>
    <lineage>
        <taxon>Eukaryota</taxon>
        <taxon>Fungi</taxon>
        <taxon>Dikarya</taxon>
        <taxon>Ascomycota</taxon>
        <taxon>Pezizomycotina</taxon>
        <taxon>Eurotiomycetes</taxon>
        <taxon>Eurotiomycetidae</taxon>
        <taxon>Eurotiales</taxon>
        <taxon>Aspergillaceae</taxon>
        <taxon>Aspergillus</taxon>
        <taxon>Aspergillus subgen. Circumdati</taxon>
    </lineage>
</organism>
<protein>
    <submittedName>
        <fullName evidence="2">Uncharacterized protein</fullName>
    </submittedName>
</protein>
<reference evidence="2 3" key="1">
    <citation type="submission" date="2019-04" db="EMBL/GenBank/DDBJ databases">
        <title>Friends and foes A comparative genomics study of 23 Aspergillus species from section Flavi.</title>
        <authorList>
            <consortium name="DOE Joint Genome Institute"/>
            <person name="Kjaerbolling I."/>
            <person name="Vesth T."/>
            <person name="Frisvad J.C."/>
            <person name="Nybo J.L."/>
            <person name="Theobald S."/>
            <person name="Kildgaard S."/>
            <person name="Isbrandt T."/>
            <person name="Kuo A."/>
            <person name="Sato A."/>
            <person name="Lyhne E.K."/>
            <person name="Kogle M.E."/>
            <person name="Wiebenga A."/>
            <person name="Kun R.S."/>
            <person name="Lubbers R.J."/>
            <person name="Makela M.R."/>
            <person name="Barry K."/>
            <person name="Chovatia M."/>
            <person name="Clum A."/>
            <person name="Daum C."/>
            <person name="Haridas S."/>
            <person name="He G."/>
            <person name="LaButti K."/>
            <person name="Lipzen A."/>
            <person name="Mondo S."/>
            <person name="Riley R."/>
            <person name="Salamov A."/>
            <person name="Simmons B.A."/>
            <person name="Magnuson J.K."/>
            <person name="Henrissat B."/>
            <person name="Mortensen U.H."/>
            <person name="Larsen T.O."/>
            <person name="Devries R.P."/>
            <person name="Grigoriev I.V."/>
            <person name="Machida M."/>
            <person name="Baker S.E."/>
            <person name="Andersen M.R."/>
        </authorList>
    </citation>
    <scope>NUCLEOTIDE SEQUENCE [LARGE SCALE GENOMIC DNA]</scope>
    <source>
        <strain evidence="2 3">IBT 18842</strain>
    </source>
</reference>
<gene>
    <name evidence="2" type="ORF">BDV25DRAFT_138217</name>
</gene>
<evidence type="ECO:0000313" key="3">
    <source>
        <dbReference type="Proteomes" id="UP000325780"/>
    </source>
</evidence>
<dbReference type="AlphaFoldDB" id="A0A5N6U0E4"/>
<evidence type="ECO:0000313" key="2">
    <source>
        <dbReference type="EMBL" id="KAE8152055.1"/>
    </source>
</evidence>
<accession>A0A5N6U0E4</accession>
<sequence length="165" mass="17543">MKFTIAALTSLLSLASAAAVPSNNTLPAAFTLVADGGRTALTDGQNIYVGGNTTTDKEILILRSAANGLVSFTSKKGVPTAFQNLYIVENDVTPVGLTVPHSGAVPENGHVTGFGVNKDGYFTNNGRPWFSVDLGEAQSKQVWWYGGHNAEYYGLNLWVKECRGC</sequence>
<evidence type="ECO:0000256" key="1">
    <source>
        <dbReference type="SAM" id="SignalP"/>
    </source>
</evidence>
<name>A0A5N6U0E4_ASPAV</name>
<keyword evidence="3" id="KW-1185">Reference proteome</keyword>
<dbReference type="Proteomes" id="UP000325780">
    <property type="component" value="Unassembled WGS sequence"/>
</dbReference>
<dbReference type="OrthoDB" id="5430620at2759"/>
<proteinExistence type="predicted"/>